<sequence length="130" mass="14030">MLASAVVIPDRVEVRCLLVTARSASTSRGSIALCILDAVWSIAAHYDRVVDPFVRAFAKANDIELPVNVELHLSMVWRIPALHQEHDVWHERELSDSCSMVAVITATLPTIAAANGATSCPGSALNRVVT</sequence>
<organism evidence="1 2">
    <name type="scientific">Gordonia oryzae</name>
    <dbReference type="NCBI Taxonomy" id="2487349"/>
    <lineage>
        <taxon>Bacteria</taxon>
        <taxon>Bacillati</taxon>
        <taxon>Actinomycetota</taxon>
        <taxon>Actinomycetes</taxon>
        <taxon>Mycobacteriales</taxon>
        <taxon>Gordoniaceae</taxon>
        <taxon>Gordonia</taxon>
    </lineage>
</organism>
<evidence type="ECO:0000313" key="2">
    <source>
        <dbReference type="Proteomes" id="UP000267536"/>
    </source>
</evidence>
<keyword evidence="2" id="KW-1185">Reference proteome</keyword>
<proteinExistence type="predicted"/>
<reference evidence="1 2" key="1">
    <citation type="submission" date="2018-11" db="EMBL/GenBank/DDBJ databases">
        <title>Draft genome sequence of Gordonia sp. RS15-1S isolated from rice stems.</title>
        <authorList>
            <person name="Muangham S."/>
        </authorList>
    </citation>
    <scope>NUCLEOTIDE SEQUENCE [LARGE SCALE GENOMIC DNA]</scope>
    <source>
        <strain evidence="1 2">RS15-1S</strain>
    </source>
</reference>
<dbReference type="AlphaFoldDB" id="A0A3N4GK84"/>
<accession>A0A3N4GK84</accession>
<dbReference type="Proteomes" id="UP000267536">
    <property type="component" value="Unassembled WGS sequence"/>
</dbReference>
<comment type="caution">
    <text evidence="1">The sequence shown here is derived from an EMBL/GenBank/DDBJ whole genome shotgun (WGS) entry which is preliminary data.</text>
</comment>
<name>A0A3N4GK84_9ACTN</name>
<evidence type="ECO:0000313" key="1">
    <source>
        <dbReference type="EMBL" id="RPA59070.1"/>
    </source>
</evidence>
<protein>
    <submittedName>
        <fullName evidence="1">Uncharacterized protein</fullName>
    </submittedName>
</protein>
<dbReference type="EMBL" id="RKMH01000010">
    <property type="protein sequence ID" value="RPA59070.1"/>
    <property type="molecule type" value="Genomic_DNA"/>
</dbReference>
<gene>
    <name evidence="1" type="ORF">EF294_14765</name>
</gene>